<sequence length="85" mass="9667">MTSDTTASRSEDSKAQSLPPQKLGLTKEKVTASFVPAFSKTLSCCLKEPQQYGNWPYIRYASRDVNIREEFKNICIELICLHSEH</sequence>
<dbReference type="EMBL" id="JAEPRA010000010">
    <property type="protein sequence ID" value="KAG2179749.1"/>
    <property type="molecule type" value="Genomic_DNA"/>
</dbReference>
<name>A0A8H7PUJ7_9FUNG</name>
<dbReference type="Proteomes" id="UP000612746">
    <property type="component" value="Unassembled WGS sequence"/>
</dbReference>
<evidence type="ECO:0000313" key="2">
    <source>
        <dbReference type="EMBL" id="KAG2179749.1"/>
    </source>
</evidence>
<organism evidence="2 3">
    <name type="scientific">Umbelopsis vinacea</name>
    <dbReference type="NCBI Taxonomy" id="44442"/>
    <lineage>
        <taxon>Eukaryota</taxon>
        <taxon>Fungi</taxon>
        <taxon>Fungi incertae sedis</taxon>
        <taxon>Mucoromycota</taxon>
        <taxon>Mucoromycotina</taxon>
        <taxon>Umbelopsidomycetes</taxon>
        <taxon>Umbelopsidales</taxon>
        <taxon>Umbelopsidaceae</taxon>
        <taxon>Umbelopsis</taxon>
    </lineage>
</organism>
<dbReference type="AlphaFoldDB" id="A0A8H7PUJ7"/>
<comment type="caution">
    <text evidence="2">The sequence shown here is derived from an EMBL/GenBank/DDBJ whole genome shotgun (WGS) entry which is preliminary data.</text>
</comment>
<accession>A0A8H7PUJ7</accession>
<protein>
    <submittedName>
        <fullName evidence="2">Uncharacterized protein</fullName>
    </submittedName>
</protein>
<proteinExistence type="predicted"/>
<evidence type="ECO:0000256" key="1">
    <source>
        <dbReference type="SAM" id="MobiDB-lite"/>
    </source>
</evidence>
<gene>
    <name evidence="2" type="ORF">INT44_006597</name>
</gene>
<feature type="region of interest" description="Disordered" evidence="1">
    <location>
        <begin position="1"/>
        <end position="24"/>
    </location>
</feature>
<keyword evidence="3" id="KW-1185">Reference proteome</keyword>
<evidence type="ECO:0000313" key="3">
    <source>
        <dbReference type="Proteomes" id="UP000612746"/>
    </source>
</evidence>
<reference evidence="2" key="1">
    <citation type="submission" date="2020-12" db="EMBL/GenBank/DDBJ databases">
        <title>Metabolic potential, ecology and presence of endohyphal bacteria is reflected in genomic diversity of Mucoromycotina.</title>
        <authorList>
            <person name="Muszewska A."/>
            <person name="Okrasinska A."/>
            <person name="Steczkiewicz K."/>
            <person name="Drgas O."/>
            <person name="Orlowska M."/>
            <person name="Perlinska-Lenart U."/>
            <person name="Aleksandrzak-Piekarczyk T."/>
            <person name="Szatraj K."/>
            <person name="Zielenkiewicz U."/>
            <person name="Pilsyk S."/>
            <person name="Malc E."/>
            <person name="Mieczkowski P."/>
            <person name="Kruszewska J.S."/>
            <person name="Biernat P."/>
            <person name="Pawlowska J."/>
        </authorList>
    </citation>
    <scope>NUCLEOTIDE SEQUENCE</scope>
    <source>
        <strain evidence="2">WA0000051536</strain>
    </source>
</reference>